<comment type="caution">
    <text evidence="2">The sequence shown here is derived from an EMBL/GenBank/DDBJ whole genome shotgun (WGS) entry which is preliminary data.</text>
</comment>
<evidence type="ECO:0000313" key="2">
    <source>
        <dbReference type="EMBL" id="PPK96223.1"/>
    </source>
</evidence>
<dbReference type="Pfam" id="PF22612">
    <property type="entry name" value="GH113"/>
    <property type="match status" value="1"/>
</dbReference>
<dbReference type="InterPro" id="IPR055151">
    <property type="entry name" value="GH113"/>
</dbReference>
<protein>
    <recommendedName>
        <fullName evidence="4">GTA TIM-barrel-like domain-containing protein</fullName>
    </recommendedName>
</protein>
<gene>
    <name evidence="2" type="ORF">LY01_00037</name>
</gene>
<evidence type="ECO:0008006" key="4">
    <source>
        <dbReference type="Google" id="ProtNLM"/>
    </source>
</evidence>
<accession>A0A2S6IPQ2</accession>
<dbReference type="EMBL" id="PTJE01000001">
    <property type="protein sequence ID" value="PPK96223.1"/>
    <property type="molecule type" value="Genomic_DNA"/>
</dbReference>
<evidence type="ECO:0000256" key="1">
    <source>
        <dbReference type="SAM" id="SignalP"/>
    </source>
</evidence>
<feature type="signal peptide" evidence="1">
    <location>
        <begin position="1"/>
        <end position="18"/>
    </location>
</feature>
<organism evidence="2 3">
    <name type="scientific">Nonlabens xylanidelens</name>
    <dbReference type="NCBI Taxonomy" id="191564"/>
    <lineage>
        <taxon>Bacteria</taxon>
        <taxon>Pseudomonadati</taxon>
        <taxon>Bacteroidota</taxon>
        <taxon>Flavobacteriia</taxon>
        <taxon>Flavobacteriales</taxon>
        <taxon>Flavobacteriaceae</taxon>
        <taxon>Nonlabens</taxon>
    </lineage>
</organism>
<dbReference type="Proteomes" id="UP000239002">
    <property type="component" value="Unassembled WGS sequence"/>
</dbReference>
<dbReference type="AlphaFoldDB" id="A0A2S6IPQ2"/>
<dbReference type="RefSeq" id="WP_104513804.1">
    <property type="nucleotide sequence ID" value="NZ_MQVW01000022.1"/>
</dbReference>
<dbReference type="CDD" id="cd19608">
    <property type="entry name" value="GH113_mannanase-like"/>
    <property type="match status" value="1"/>
</dbReference>
<dbReference type="PROSITE" id="PS51257">
    <property type="entry name" value="PROKAR_LIPOPROTEIN"/>
    <property type="match status" value="1"/>
</dbReference>
<dbReference type="InterPro" id="IPR017853">
    <property type="entry name" value="GH"/>
</dbReference>
<reference evidence="2 3" key="1">
    <citation type="submission" date="2018-02" db="EMBL/GenBank/DDBJ databases">
        <title>Genomic Encyclopedia of Archaeal and Bacterial Type Strains, Phase II (KMG-II): from individual species to whole genera.</title>
        <authorList>
            <person name="Goeker M."/>
        </authorList>
    </citation>
    <scope>NUCLEOTIDE SEQUENCE [LARGE SCALE GENOMIC DNA]</scope>
    <source>
        <strain evidence="2 3">DSM 16809</strain>
    </source>
</reference>
<proteinExistence type="predicted"/>
<dbReference type="SUPFAM" id="SSF51445">
    <property type="entry name" value="(Trans)glycosidases"/>
    <property type="match status" value="1"/>
</dbReference>
<dbReference type="OrthoDB" id="9773531at2"/>
<dbReference type="Gene3D" id="3.20.20.80">
    <property type="entry name" value="Glycosidases"/>
    <property type="match status" value="1"/>
</dbReference>
<feature type="chain" id="PRO_5015776654" description="GTA TIM-barrel-like domain-containing protein" evidence="1">
    <location>
        <begin position="19"/>
        <end position="334"/>
    </location>
</feature>
<keyword evidence="1" id="KW-0732">Signal</keyword>
<keyword evidence="3" id="KW-1185">Reference proteome</keyword>
<name>A0A2S6IPQ2_9FLAO</name>
<evidence type="ECO:0000313" key="3">
    <source>
        <dbReference type="Proteomes" id="UP000239002"/>
    </source>
</evidence>
<sequence length="334" mass="39072">MKFYLPLFLLISTFSCLSQNTSKTKINGISFVATRDTVKESSITPLKKYHANYAAVIPYAWMRSLEEPLVVFNEREGWWGEKSHGVSVTSKHMKNQDLKVLLKPQLWIGRGQYTGHINLKTDAEWKILEDSYTAYIMRFAQVAAQENISMFCIGTELDSFVKARPDYWQKLIKEIRKIYKGKLTYAGNWDSYKYVSFWDQLDYIGVDAYFPMSEEKTPDHNTITNSWKKWKKELKDVSDKYNKQILFTEYGYISADYAGKEPWANAGEDKAVNQEAQHILLEGLYNNVWHENWMAGGFLWKHHPVKGRRSLEKRFTTQDKKAQKTVHAAYSKQY</sequence>